<keyword evidence="1" id="KW-0347">Helicase</keyword>
<comment type="caution">
    <text evidence="1">The sequence shown here is derived from an EMBL/GenBank/DDBJ whole genome shotgun (WGS) entry which is preliminary data.</text>
</comment>
<dbReference type="Proteomes" id="UP000827976">
    <property type="component" value="Chromosome 12"/>
</dbReference>
<keyword evidence="2" id="KW-1185">Reference proteome</keyword>
<sequence>MNKLKVKTLNLSLLVHRRSTMWAGTRRPSPPATTVHEIDFAGDVIVTTVTSSGSAAAVWLRSLTPSLRNLQTPIVGLDCEWRPNFTAGSSNLVATLQLCFSSQCLILQLQYMDSIPRILRDFLSDPSISFVGVGIMADVSKLYDDYDLQCGNPVDLDPLCCSYLGLDNRRSLGLKGYAKEILGLTMVKPRRVTLSNWESRVLSYCQIEYACIDACASYYLGCRLLSE</sequence>
<keyword evidence="1" id="KW-0067">ATP-binding</keyword>
<evidence type="ECO:0000313" key="1">
    <source>
        <dbReference type="EMBL" id="KAH7666595.1"/>
    </source>
</evidence>
<dbReference type="EC" id="3.6.4.12" evidence="1"/>
<protein>
    <submittedName>
        <fullName evidence="1">DNA helicase protein</fullName>
        <ecNumber evidence="1">3.6.4.12</ecNumber>
    </submittedName>
</protein>
<reference evidence="2" key="1">
    <citation type="journal article" date="2022" name="Nat. Commun.">
        <title>Chromosome evolution and the genetic basis of agronomically important traits in greater yam.</title>
        <authorList>
            <person name="Bredeson J.V."/>
            <person name="Lyons J.B."/>
            <person name="Oniyinde I.O."/>
            <person name="Okereke N.R."/>
            <person name="Kolade O."/>
            <person name="Nnabue I."/>
            <person name="Nwadili C.O."/>
            <person name="Hribova E."/>
            <person name="Parker M."/>
            <person name="Nwogha J."/>
            <person name="Shu S."/>
            <person name="Carlson J."/>
            <person name="Kariba R."/>
            <person name="Muthemba S."/>
            <person name="Knop K."/>
            <person name="Barton G.J."/>
            <person name="Sherwood A.V."/>
            <person name="Lopez-Montes A."/>
            <person name="Asiedu R."/>
            <person name="Jamnadass R."/>
            <person name="Muchugi A."/>
            <person name="Goodstein D."/>
            <person name="Egesi C.N."/>
            <person name="Featherston J."/>
            <person name="Asfaw A."/>
            <person name="Simpson G.G."/>
            <person name="Dolezel J."/>
            <person name="Hendre P.S."/>
            <person name="Van Deynze A."/>
            <person name="Kumar P.L."/>
            <person name="Obidiegwu J.E."/>
            <person name="Bhattacharjee R."/>
            <person name="Rokhsar D.S."/>
        </authorList>
    </citation>
    <scope>NUCLEOTIDE SEQUENCE [LARGE SCALE GENOMIC DNA]</scope>
    <source>
        <strain evidence="2">cv. TDa95/00328</strain>
    </source>
</reference>
<name>A0ACB7UZW6_DIOAL</name>
<keyword evidence="1" id="KW-0547">Nucleotide-binding</keyword>
<proteinExistence type="predicted"/>
<accession>A0ACB7UZW6</accession>
<keyword evidence="1" id="KW-0378">Hydrolase</keyword>
<organism evidence="1 2">
    <name type="scientific">Dioscorea alata</name>
    <name type="common">Purple yam</name>
    <dbReference type="NCBI Taxonomy" id="55571"/>
    <lineage>
        <taxon>Eukaryota</taxon>
        <taxon>Viridiplantae</taxon>
        <taxon>Streptophyta</taxon>
        <taxon>Embryophyta</taxon>
        <taxon>Tracheophyta</taxon>
        <taxon>Spermatophyta</taxon>
        <taxon>Magnoliopsida</taxon>
        <taxon>Liliopsida</taxon>
        <taxon>Dioscoreales</taxon>
        <taxon>Dioscoreaceae</taxon>
        <taxon>Dioscorea</taxon>
    </lineage>
</organism>
<evidence type="ECO:0000313" key="2">
    <source>
        <dbReference type="Proteomes" id="UP000827976"/>
    </source>
</evidence>
<gene>
    <name evidence="1" type="ORF">IHE45_12G006000</name>
</gene>
<dbReference type="EMBL" id="CM037022">
    <property type="protein sequence ID" value="KAH7666595.1"/>
    <property type="molecule type" value="Genomic_DNA"/>
</dbReference>